<evidence type="ECO:0000313" key="1">
    <source>
        <dbReference type="EMBL" id="CAL1540375.1"/>
    </source>
</evidence>
<accession>A0AAV2I162</accession>
<protein>
    <submittedName>
        <fullName evidence="1">Uncharacterized protein</fullName>
    </submittedName>
</protein>
<evidence type="ECO:0000313" key="2">
    <source>
        <dbReference type="Proteomes" id="UP001497497"/>
    </source>
</evidence>
<proteinExistence type="predicted"/>
<name>A0AAV2I162_LYMST</name>
<sequence length="338" mass="39108">RTTEPWRHRNKGINSTVPKTWAYKPRTGMVTSFAVALLLNYFLTASSTTQRSTRLHDPKVLELFSEALNETSFACRVTLRHCQYQFPDADDRYRQKNLCGYMRVTRDNVTFHDCVVSAGFCTVNEFNNLTNIACQERNSTFLELSEGTSTFYKALYTTSADCVVHLLACIDSYVIALIYKTQESYCHLMDIKFDHYFCYRSSVSCSEEEIELLTHRACMMQLADYEDEMTTNSAEREELHFSDTLSFCSNSCRWSFHECVRTDARFLLPFLFSQRYCDLVGVIALKDQTFKECLVDNGLCSPKEYSEMYDQACARATIVGVSLNYLPLLNMYLLYNFI</sequence>
<comment type="caution">
    <text evidence="1">The sequence shown here is derived from an EMBL/GenBank/DDBJ whole genome shotgun (WGS) entry which is preliminary data.</text>
</comment>
<keyword evidence="2" id="KW-1185">Reference proteome</keyword>
<dbReference type="Proteomes" id="UP001497497">
    <property type="component" value="Unassembled WGS sequence"/>
</dbReference>
<dbReference type="AlphaFoldDB" id="A0AAV2I162"/>
<feature type="non-terminal residue" evidence="1">
    <location>
        <position position="1"/>
    </location>
</feature>
<reference evidence="1 2" key="1">
    <citation type="submission" date="2024-04" db="EMBL/GenBank/DDBJ databases">
        <authorList>
            <consortium name="Genoscope - CEA"/>
            <person name="William W."/>
        </authorList>
    </citation>
    <scope>NUCLEOTIDE SEQUENCE [LARGE SCALE GENOMIC DNA]</scope>
</reference>
<organism evidence="1 2">
    <name type="scientific">Lymnaea stagnalis</name>
    <name type="common">Great pond snail</name>
    <name type="synonym">Helix stagnalis</name>
    <dbReference type="NCBI Taxonomy" id="6523"/>
    <lineage>
        <taxon>Eukaryota</taxon>
        <taxon>Metazoa</taxon>
        <taxon>Spiralia</taxon>
        <taxon>Lophotrochozoa</taxon>
        <taxon>Mollusca</taxon>
        <taxon>Gastropoda</taxon>
        <taxon>Heterobranchia</taxon>
        <taxon>Euthyneura</taxon>
        <taxon>Panpulmonata</taxon>
        <taxon>Hygrophila</taxon>
        <taxon>Lymnaeoidea</taxon>
        <taxon>Lymnaeidae</taxon>
        <taxon>Lymnaea</taxon>
    </lineage>
</organism>
<gene>
    <name evidence="1" type="ORF">GSLYS_00014024001</name>
</gene>
<dbReference type="EMBL" id="CAXITT010000379">
    <property type="protein sequence ID" value="CAL1540375.1"/>
    <property type="molecule type" value="Genomic_DNA"/>
</dbReference>